<feature type="transmembrane region" description="Helical" evidence="2">
    <location>
        <begin position="18"/>
        <end position="37"/>
    </location>
</feature>
<feature type="region of interest" description="Disordered" evidence="1">
    <location>
        <begin position="145"/>
        <end position="168"/>
    </location>
</feature>
<dbReference type="Pfam" id="PF09997">
    <property type="entry name" value="DUF2238"/>
    <property type="match status" value="1"/>
</dbReference>
<keyword evidence="2" id="KW-1133">Transmembrane helix</keyword>
<evidence type="ECO:0000313" key="4">
    <source>
        <dbReference type="Proteomes" id="UP000601041"/>
    </source>
</evidence>
<dbReference type="RefSeq" id="WP_052642700.1">
    <property type="nucleotide sequence ID" value="NZ_CABFWE030000013.1"/>
</dbReference>
<organism evidence="3 4">
    <name type="scientific">Pseudorhizobium halotolerans</name>
    <dbReference type="NCBI Taxonomy" id="1233081"/>
    <lineage>
        <taxon>Bacteria</taxon>
        <taxon>Pseudomonadati</taxon>
        <taxon>Pseudomonadota</taxon>
        <taxon>Alphaproteobacteria</taxon>
        <taxon>Hyphomicrobiales</taxon>
        <taxon>Rhizobiaceae</taxon>
        <taxon>Rhizobium/Agrobacterium group</taxon>
        <taxon>Pseudorhizobium</taxon>
    </lineage>
</organism>
<evidence type="ECO:0008006" key="5">
    <source>
        <dbReference type="Google" id="ProtNLM"/>
    </source>
</evidence>
<dbReference type="InterPro" id="IPR014509">
    <property type="entry name" value="YjdF-like"/>
</dbReference>
<name>A0ABN7K0E6_9HYPH</name>
<feature type="transmembrane region" description="Helical" evidence="2">
    <location>
        <begin position="119"/>
        <end position="139"/>
    </location>
</feature>
<comment type="caution">
    <text evidence="3">The sequence shown here is derived from an EMBL/GenBank/DDBJ whole genome shotgun (WGS) entry which is preliminary data.</text>
</comment>
<evidence type="ECO:0000313" key="3">
    <source>
        <dbReference type="EMBL" id="CAD7053928.1"/>
    </source>
</evidence>
<keyword evidence="2" id="KW-0812">Transmembrane</keyword>
<dbReference type="Proteomes" id="UP000601041">
    <property type="component" value="Unassembled WGS sequence"/>
</dbReference>
<protein>
    <recommendedName>
        <fullName evidence="5">VanZ-like domain-containing protein</fullName>
    </recommendedName>
</protein>
<feature type="transmembrane region" description="Helical" evidence="2">
    <location>
        <begin position="49"/>
        <end position="70"/>
    </location>
</feature>
<sequence>MPNMIQRRENSLRTGGHLLAWLLAGSAVIANVAGYALDLYDKWWWFDRVLHGFTILALTYWLAILHVLPLIQPRFSAGIRSILLIVSVGIAAGAVWEVVEWAFDYVSNEDVIKGKHDTILDIIMDTIGALAASALALLFDRGEPRGNAGEDRQRAVADDDNPRATSVS</sequence>
<dbReference type="EMBL" id="CABFWE030000013">
    <property type="protein sequence ID" value="CAD7053928.1"/>
    <property type="molecule type" value="Genomic_DNA"/>
</dbReference>
<feature type="transmembrane region" description="Helical" evidence="2">
    <location>
        <begin position="82"/>
        <end position="99"/>
    </location>
</feature>
<evidence type="ECO:0000256" key="2">
    <source>
        <dbReference type="SAM" id="Phobius"/>
    </source>
</evidence>
<gene>
    <name evidence="3" type="ORF">RHAB21_04570</name>
</gene>
<accession>A0ABN7K0E6</accession>
<feature type="compositionally biased region" description="Basic and acidic residues" evidence="1">
    <location>
        <begin position="145"/>
        <end position="162"/>
    </location>
</feature>
<reference evidence="3 4" key="1">
    <citation type="submission" date="2020-11" db="EMBL/GenBank/DDBJ databases">
        <authorList>
            <person name="Lassalle F."/>
        </authorList>
    </citation>
    <scope>NUCLEOTIDE SEQUENCE [LARGE SCALE GENOMIC DNA]</scope>
    <source>
        <strain evidence="3 4">AB21</strain>
    </source>
</reference>
<keyword evidence="2" id="KW-0472">Membrane</keyword>
<proteinExistence type="predicted"/>
<keyword evidence="4" id="KW-1185">Reference proteome</keyword>
<evidence type="ECO:0000256" key="1">
    <source>
        <dbReference type="SAM" id="MobiDB-lite"/>
    </source>
</evidence>